<proteinExistence type="predicted"/>
<evidence type="ECO:0000313" key="1">
    <source>
        <dbReference type="EMBL" id="CRL04388.1"/>
    </source>
</evidence>
<gene>
    <name evidence="1" type="ORF">CLUMA_CG017479</name>
</gene>
<keyword evidence="2" id="KW-1185">Reference proteome</keyword>
<sequence length="83" mass="9412">MKTIKGSLLLYDRTRPQLKIQRKVLNLKACQALYVRFPSGKKSNDSPILISIQTSSRKFYCNLSQVMATAYNALAKIYVINVS</sequence>
<evidence type="ECO:0000313" key="2">
    <source>
        <dbReference type="Proteomes" id="UP000183832"/>
    </source>
</evidence>
<protein>
    <submittedName>
        <fullName evidence="1">CLUMA_CG017479, isoform A</fullName>
    </submittedName>
</protein>
<reference evidence="1 2" key="1">
    <citation type="submission" date="2015-04" db="EMBL/GenBank/DDBJ databases">
        <authorList>
            <person name="Syromyatnikov M.Y."/>
            <person name="Popov V.N."/>
        </authorList>
    </citation>
    <scope>NUCLEOTIDE SEQUENCE [LARGE SCALE GENOMIC DNA]</scope>
</reference>
<dbReference type="AlphaFoldDB" id="A0A1J1IXU3"/>
<organism evidence="1 2">
    <name type="scientific">Clunio marinus</name>
    <dbReference type="NCBI Taxonomy" id="568069"/>
    <lineage>
        <taxon>Eukaryota</taxon>
        <taxon>Metazoa</taxon>
        <taxon>Ecdysozoa</taxon>
        <taxon>Arthropoda</taxon>
        <taxon>Hexapoda</taxon>
        <taxon>Insecta</taxon>
        <taxon>Pterygota</taxon>
        <taxon>Neoptera</taxon>
        <taxon>Endopterygota</taxon>
        <taxon>Diptera</taxon>
        <taxon>Nematocera</taxon>
        <taxon>Chironomoidea</taxon>
        <taxon>Chironomidae</taxon>
        <taxon>Clunio</taxon>
    </lineage>
</organism>
<dbReference type="Proteomes" id="UP000183832">
    <property type="component" value="Unassembled WGS sequence"/>
</dbReference>
<dbReference type="EMBL" id="CVRI01000063">
    <property type="protein sequence ID" value="CRL04388.1"/>
    <property type="molecule type" value="Genomic_DNA"/>
</dbReference>
<name>A0A1J1IXU3_9DIPT</name>
<accession>A0A1J1IXU3</accession>